<evidence type="ECO:0000313" key="3">
    <source>
        <dbReference type="Proteomes" id="UP000247892"/>
    </source>
</evidence>
<dbReference type="InterPro" id="IPR010839">
    <property type="entry name" value="AtuA_N"/>
</dbReference>
<dbReference type="EMBL" id="MASU01000013">
    <property type="protein sequence ID" value="PXY24077.1"/>
    <property type="molecule type" value="Genomic_DNA"/>
</dbReference>
<organism evidence="2 3">
    <name type="scientific">Prauserella flavalba</name>
    <dbReference type="NCBI Taxonomy" id="1477506"/>
    <lineage>
        <taxon>Bacteria</taxon>
        <taxon>Bacillati</taxon>
        <taxon>Actinomycetota</taxon>
        <taxon>Actinomycetes</taxon>
        <taxon>Pseudonocardiales</taxon>
        <taxon>Pseudonocardiaceae</taxon>
        <taxon>Prauserella</taxon>
    </lineage>
</organism>
<evidence type="ECO:0000259" key="1">
    <source>
        <dbReference type="Pfam" id="PF07287"/>
    </source>
</evidence>
<gene>
    <name evidence="2" type="ORF">BA062_27900</name>
</gene>
<dbReference type="RefSeq" id="WP_110341971.1">
    <property type="nucleotide sequence ID" value="NZ_MASU01000013.1"/>
</dbReference>
<sequence length="432" mass="44445">MTTRIGSGAGFAGDRIEPAEDLLRRGGLDDLVLECLAERTIALGQQRRLADPRAGYDRRLPARFTRLLPLAVEHGVRVVTNMGAANPLEAGRVTRELLDGLGATATVAVITGDDVLAELDLDAPAWETGRPLREHGELVSANAYLGADAILPALEAGAQVVLTGRVADPSLFLAPLADRLGWDLADPSAAAAGTLVGHLLECAGQLTGGYFADPGHKDVPGLAELGFPFADVAADGTAVLGKLPGTGGVLNRATVCEQLLYEITDPGGYLTPDVTLDLYGVRVDEQGADRVRVRGAAGGPRPGELKVSVGYRAGSKVEAEISYAGPGAGARAALAGEIVTARLAGTALRPRVEVRGADDDCRLRVAAASHDIALLEAVGDEVEALYTNGPAGGGGVRVHLSEVIGIVSTLIPRARVRAGVTLLEAGRAGTAS</sequence>
<keyword evidence="3" id="KW-1185">Reference proteome</keyword>
<dbReference type="PANTHER" id="PTHR47472:SF1">
    <property type="entry name" value="DUF1446-DOMAIN-CONTAINING PROTEIN"/>
    <property type="match status" value="1"/>
</dbReference>
<dbReference type="OrthoDB" id="3959640at2"/>
<proteinExistence type="predicted"/>
<reference evidence="2 3" key="1">
    <citation type="submission" date="2016-07" db="EMBL/GenBank/DDBJ databases">
        <title>Draft genome sequence of Prauserella sp. YIM 121212, isolated from alkaline soil.</title>
        <authorList>
            <person name="Ruckert C."/>
            <person name="Albersmeier A."/>
            <person name="Jiang C.-L."/>
            <person name="Jiang Y."/>
            <person name="Kalinowski J."/>
            <person name="Schneider O."/>
            <person name="Winkler A."/>
            <person name="Zotchev S.B."/>
        </authorList>
    </citation>
    <scope>NUCLEOTIDE SEQUENCE [LARGE SCALE GENOMIC DNA]</scope>
    <source>
        <strain evidence="2 3">YIM 121212</strain>
    </source>
</reference>
<dbReference type="Proteomes" id="UP000247892">
    <property type="component" value="Unassembled WGS sequence"/>
</dbReference>
<feature type="domain" description="Acyclic terpene utilisation N-terminal" evidence="1">
    <location>
        <begin position="4"/>
        <end position="421"/>
    </location>
</feature>
<evidence type="ECO:0000313" key="2">
    <source>
        <dbReference type="EMBL" id="PXY24077.1"/>
    </source>
</evidence>
<protein>
    <submittedName>
        <fullName evidence="2">ABC transporter substrate-binding protein</fullName>
    </submittedName>
</protein>
<accession>A0A318M1Y0</accession>
<dbReference type="PANTHER" id="PTHR47472">
    <property type="entry name" value="PROPIONYL-COA CARBOXYLASE"/>
    <property type="match status" value="1"/>
</dbReference>
<comment type="caution">
    <text evidence="2">The sequence shown here is derived from an EMBL/GenBank/DDBJ whole genome shotgun (WGS) entry which is preliminary data.</text>
</comment>
<name>A0A318M1Y0_9PSEU</name>
<dbReference type="AlphaFoldDB" id="A0A318M1Y0"/>
<dbReference type="Pfam" id="PF07287">
    <property type="entry name" value="AtuA"/>
    <property type="match status" value="1"/>
</dbReference>